<organism evidence="2 3">
    <name type="scientific">Streptococcus danieliae</name>
    <dbReference type="NCBI Taxonomy" id="747656"/>
    <lineage>
        <taxon>Bacteria</taxon>
        <taxon>Bacillati</taxon>
        <taxon>Bacillota</taxon>
        <taxon>Bacilli</taxon>
        <taxon>Lactobacillales</taxon>
        <taxon>Streptococcaceae</taxon>
        <taxon>Streptococcus</taxon>
    </lineage>
</organism>
<dbReference type="PANTHER" id="PTHR43677:SF1">
    <property type="entry name" value="ACRYLYL-COA REDUCTASE ACUI-RELATED"/>
    <property type="match status" value="1"/>
</dbReference>
<dbReference type="PANTHER" id="PTHR43677">
    <property type="entry name" value="SHORT-CHAIN DEHYDROGENASE/REDUCTASE"/>
    <property type="match status" value="1"/>
</dbReference>
<dbReference type="InterPro" id="IPR051397">
    <property type="entry name" value="Zn-ADH-like_protein"/>
</dbReference>
<dbReference type="EMBL" id="JACBXX010000160">
    <property type="protein sequence ID" value="NYS97058.1"/>
    <property type="molecule type" value="Genomic_DNA"/>
</dbReference>
<dbReference type="InterPro" id="IPR036291">
    <property type="entry name" value="NAD(P)-bd_dom_sf"/>
</dbReference>
<evidence type="ECO:0000313" key="2">
    <source>
        <dbReference type="EMBL" id="NYS97058.1"/>
    </source>
</evidence>
<feature type="domain" description="Enoyl reductase (ER)" evidence="1">
    <location>
        <begin position="10"/>
        <end position="323"/>
    </location>
</feature>
<evidence type="ECO:0000313" key="3">
    <source>
        <dbReference type="Proteomes" id="UP000589521"/>
    </source>
</evidence>
<dbReference type="Pfam" id="PF08240">
    <property type="entry name" value="ADH_N"/>
    <property type="match status" value="1"/>
</dbReference>
<dbReference type="InterPro" id="IPR011032">
    <property type="entry name" value="GroES-like_sf"/>
</dbReference>
<dbReference type="InterPro" id="IPR013154">
    <property type="entry name" value="ADH-like_N"/>
</dbReference>
<comment type="caution">
    <text evidence="2">The sequence shown here is derived from an EMBL/GenBank/DDBJ whole genome shotgun (WGS) entry which is preliminary data.</text>
</comment>
<dbReference type="InterPro" id="IPR014188">
    <property type="entry name" value="Acrylyl-CoA_reductase_AcuI"/>
</dbReference>
<protein>
    <submittedName>
        <fullName evidence="2">YhdH/YhfP family quinone oxidoreductase</fullName>
    </submittedName>
</protein>
<accession>A0A7Z0M790</accession>
<dbReference type="Gene3D" id="3.90.180.10">
    <property type="entry name" value="Medium-chain alcohol dehydrogenases, catalytic domain"/>
    <property type="match status" value="1"/>
</dbReference>
<dbReference type="Proteomes" id="UP000589521">
    <property type="component" value="Unassembled WGS sequence"/>
</dbReference>
<dbReference type="NCBIfam" id="TIGR02823">
    <property type="entry name" value="oxido_YhdH"/>
    <property type="match status" value="1"/>
</dbReference>
<dbReference type="InterPro" id="IPR020843">
    <property type="entry name" value="ER"/>
</dbReference>
<dbReference type="InterPro" id="IPR013149">
    <property type="entry name" value="ADH-like_C"/>
</dbReference>
<dbReference type="CDD" id="cd05280">
    <property type="entry name" value="MDR_yhdh_yhfp"/>
    <property type="match status" value="1"/>
</dbReference>
<dbReference type="Pfam" id="PF00107">
    <property type="entry name" value="ADH_zinc_N"/>
    <property type="match status" value="1"/>
</dbReference>
<dbReference type="Gene3D" id="3.40.50.720">
    <property type="entry name" value="NAD(P)-binding Rossmann-like Domain"/>
    <property type="match status" value="1"/>
</dbReference>
<dbReference type="GO" id="GO:0043957">
    <property type="term" value="F:acryloyl-CoA reductase (NADPH) activity"/>
    <property type="evidence" value="ECO:0007669"/>
    <property type="project" value="TreeGrafter"/>
</dbReference>
<sequence length="326" mass="34285">MKNCKALVVEAPGKVVLKTIALDELGSGDVLVKVAYSSVNYKDMLALEPRGGVLRTYPMIPGIDLSGWVVESSNPLFSAGQEVLVTGYDLGVAHSGGFAEYARVPADWLLPLPAGLSLKEAMILGTAGVTATLSLLELEQAGMTPESSPRILVTGASGGVGSLALQLLVKAGYQGIQALVRKPYQVPLVTALGASEVLLTSELAASGKPLERQEFDYVLDTVGGPVLSQILPKVAYGGAVTTCGNAGGLKLEATVLPFILRGIRLIGIDSVALDSEKRKKIWSLLAQEWKLRGEEFVQVIGLEEIAETAQKLKAGQHLGRTIVAIS</sequence>
<dbReference type="AlphaFoldDB" id="A0A7Z0M790"/>
<name>A0A7Z0M790_9STRE</name>
<dbReference type="RefSeq" id="WP_179925704.1">
    <property type="nucleotide sequence ID" value="NZ_JACBXX010000160.1"/>
</dbReference>
<gene>
    <name evidence="2" type="ORF">HZY94_07720</name>
</gene>
<evidence type="ECO:0000259" key="1">
    <source>
        <dbReference type="SMART" id="SM00829"/>
    </source>
</evidence>
<dbReference type="SMART" id="SM00829">
    <property type="entry name" value="PKS_ER"/>
    <property type="match status" value="1"/>
</dbReference>
<reference evidence="2 3" key="1">
    <citation type="submission" date="2020-07" db="EMBL/GenBank/DDBJ databases">
        <title>MOT database genomes.</title>
        <authorList>
            <person name="Joseph S."/>
            <person name="Aduse-Opoku J."/>
            <person name="Hashim A."/>
            <person name="Wade W."/>
            <person name="Curtis M."/>
        </authorList>
    </citation>
    <scope>NUCLEOTIDE SEQUENCE [LARGE SCALE GENOMIC DNA]</scope>
    <source>
        <strain evidence="2 3">STR</strain>
    </source>
</reference>
<proteinExistence type="predicted"/>
<dbReference type="SUPFAM" id="SSF50129">
    <property type="entry name" value="GroES-like"/>
    <property type="match status" value="1"/>
</dbReference>
<dbReference type="SUPFAM" id="SSF51735">
    <property type="entry name" value="NAD(P)-binding Rossmann-fold domains"/>
    <property type="match status" value="1"/>
</dbReference>